<comment type="caution">
    <text evidence="7">The sequence shown here is derived from an EMBL/GenBank/DDBJ whole genome shotgun (WGS) entry which is preliminary data.</text>
</comment>
<dbReference type="UniPathway" id="UPA00340">
    <property type="reaction ID" value="UER00458"/>
</dbReference>
<dbReference type="Proteomes" id="UP000540989">
    <property type="component" value="Unassembled WGS sequence"/>
</dbReference>
<keyword evidence="2 5" id="KW-0547">Nucleotide-binding</keyword>
<evidence type="ECO:0000256" key="3">
    <source>
        <dbReference type="ARBA" id="ARBA00022777"/>
    </source>
</evidence>
<dbReference type="Gene3D" id="3.30.420.40">
    <property type="match status" value="2"/>
</dbReference>
<dbReference type="InterPro" id="IPR043129">
    <property type="entry name" value="ATPase_NBD"/>
</dbReference>
<dbReference type="SUPFAM" id="SSF53067">
    <property type="entry name" value="Actin-like ATPase domain"/>
    <property type="match status" value="2"/>
</dbReference>
<accession>A0A7W8E2I8</accession>
<keyword evidence="3 5" id="KW-0418">Kinase</keyword>
<evidence type="ECO:0000256" key="6">
    <source>
        <dbReference type="RuleBase" id="RU003835"/>
    </source>
</evidence>
<feature type="binding site" evidence="5">
    <location>
        <position position="386"/>
    </location>
    <ligand>
        <name>Mg(2+)</name>
        <dbReference type="ChEBI" id="CHEBI:18420"/>
    </ligand>
</feature>
<evidence type="ECO:0000256" key="1">
    <source>
        <dbReference type="ARBA" id="ARBA00022679"/>
    </source>
</evidence>
<dbReference type="Pfam" id="PF00871">
    <property type="entry name" value="Acetate_kinase"/>
    <property type="match status" value="1"/>
</dbReference>
<feature type="binding site" evidence="5">
    <location>
        <position position="15"/>
    </location>
    <ligand>
        <name>ATP</name>
        <dbReference type="ChEBI" id="CHEBI:30616"/>
    </ligand>
</feature>
<dbReference type="InterPro" id="IPR000890">
    <property type="entry name" value="Aliphatic_acid_kin_short-chain"/>
</dbReference>
<dbReference type="EMBL" id="JACHIP010000001">
    <property type="protein sequence ID" value="MBB5056416.1"/>
    <property type="molecule type" value="Genomic_DNA"/>
</dbReference>
<keyword evidence="8" id="KW-1185">Reference proteome</keyword>
<feature type="binding site" evidence="5">
    <location>
        <begin position="332"/>
        <end position="336"/>
    </location>
    <ligand>
        <name>ATP</name>
        <dbReference type="ChEBI" id="CHEBI:30616"/>
    </ligand>
</feature>
<dbReference type="PIRSF" id="PIRSF000722">
    <property type="entry name" value="Acetate_prop_kin"/>
    <property type="match status" value="1"/>
</dbReference>
<keyword evidence="4 5" id="KW-0067">ATP-binding</keyword>
<evidence type="ECO:0000256" key="4">
    <source>
        <dbReference type="ARBA" id="ARBA00022840"/>
    </source>
</evidence>
<comment type="subcellular location">
    <subcellularLocation>
        <location evidence="5">Cytoplasm</location>
    </subcellularLocation>
</comment>
<comment type="caution">
    <text evidence="5">Lacks conserved residue(s) required for the propagation of feature annotation.</text>
</comment>
<protein>
    <recommendedName>
        <fullName evidence="5">Acetate kinase</fullName>
        <ecNumber evidence="5">2.7.2.1</ecNumber>
    </recommendedName>
    <alternativeName>
        <fullName evidence="5">Acetokinase</fullName>
    </alternativeName>
</protein>
<keyword evidence="1 5" id="KW-0808">Transferase</keyword>
<organism evidence="7 8">
    <name type="scientific">Granulicella aggregans</name>
    <dbReference type="NCBI Taxonomy" id="474949"/>
    <lineage>
        <taxon>Bacteria</taxon>
        <taxon>Pseudomonadati</taxon>
        <taxon>Acidobacteriota</taxon>
        <taxon>Terriglobia</taxon>
        <taxon>Terriglobales</taxon>
        <taxon>Acidobacteriaceae</taxon>
        <taxon>Granulicella</taxon>
    </lineage>
</organism>
<dbReference type="InterPro" id="IPR004372">
    <property type="entry name" value="Ac/propionate_kinase"/>
</dbReference>
<dbReference type="GO" id="GO:0000287">
    <property type="term" value="F:magnesium ion binding"/>
    <property type="evidence" value="ECO:0007669"/>
    <property type="project" value="UniProtKB-UniRule"/>
</dbReference>
<evidence type="ECO:0000256" key="2">
    <source>
        <dbReference type="ARBA" id="ARBA00022741"/>
    </source>
</evidence>
<evidence type="ECO:0000256" key="5">
    <source>
        <dbReference type="HAMAP-Rule" id="MF_00020"/>
    </source>
</evidence>
<keyword evidence="5" id="KW-0479">Metal-binding</keyword>
<feature type="active site" description="Proton donor/acceptor" evidence="5">
    <location>
        <position position="152"/>
    </location>
</feature>
<dbReference type="HAMAP" id="MF_00020">
    <property type="entry name" value="Acetate_kinase"/>
    <property type="match status" value="1"/>
</dbReference>
<dbReference type="EC" id="2.7.2.1" evidence="5"/>
<comment type="cofactor">
    <cofactor evidence="5">
        <name>Mg(2+)</name>
        <dbReference type="ChEBI" id="CHEBI:18420"/>
    </cofactor>
    <cofactor evidence="5">
        <name>Mn(2+)</name>
        <dbReference type="ChEBI" id="CHEBI:29035"/>
    </cofactor>
    <text evidence="5">Mg(2+). Can also accept Mn(2+).</text>
</comment>
<feature type="binding site" evidence="5">
    <location>
        <begin position="287"/>
        <end position="289"/>
    </location>
    <ligand>
        <name>ATP</name>
        <dbReference type="ChEBI" id="CHEBI:30616"/>
    </ligand>
</feature>
<name>A0A7W8E2I8_9BACT</name>
<dbReference type="RefSeq" id="WP_184214061.1">
    <property type="nucleotide sequence ID" value="NZ_JACHIP010000001.1"/>
</dbReference>
<dbReference type="GO" id="GO:0005737">
    <property type="term" value="C:cytoplasm"/>
    <property type="evidence" value="ECO:0007669"/>
    <property type="project" value="UniProtKB-SubCell"/>
</dbReference>
<comment type="pathway">
    <text evidence="5">Metabolic intermediate biosynthesis; acetyl-CoA biosynthesis; acetyl-CoA from acetate: step 1/2.</text>
</comment>
<dbReference type="GO" id="GO:0006083">
    <property type="term" value="P:acetate metabolic process"/>
    <property type="evidence" value="ECO:0007669"/>
    <property type="project" value="TreeGrafter"/>
</dbReference>
<dbReference type="AlphaFoldDB" id="A0A7W8E2I8"/>
<evidence type="ECO:0000313" key="7">
    <source>
        <dbReference type="EMBL" id="MBB5056416.1"/>
    </source>
</evidence>
<comment type="function">
    <text evidence="5">Catalyzes the formation of acetyl phosphate from acetate and ATP. Can also catalyze the reverse reaction.</text>
</comment>
<proteinExistence type="inferred from homology"/>
<evidence type="ECO:0000313" key="8">
    <source>
        <dbReference type="Proteomes" id="UP000540989"/>
    </source>
</evidence>
<feature type="binding site" evidence="5">
    <location>
        <position position="8"/>
    </location>
    <ligand>
        <name>Mg(2+)</name>
        <dbReference type="ChEBI" id="CHEBI:18420"/>
    </ligand>
</feature>
<dbReference type="PANTHER" id="PTHR21060">
    <property type="entry name" value="ACETATE KINASE"/>
    <property type="match status" value="1"/>
</dbReference>
<gene>
    <name evidence="5" type="primary">ackA</name>
    <name evidence="7" type="ORF">HDF16_001085</name>
</gene>
<dbReference type="NCBIfam" id="TIGR00016">
    <property type="entry name" value="ackA"/>
    <property type="match status" value="1"/>
</dbReference>
<keyword evidence="5" id="KW-0460">Magnesium</keyword>
<dbReference type="GO" id="GO:0008776">
    <property type="term" value="F:acetate kinase activity"/>
    <property type="evidence" value="ECO:0007669"/>
    <property type="project" value="UniProtKB-UniRule"/>
</dbReference>
<comment type="catalytic activity">
    <reaction evidence="5">
        <text>acetate + ATP = acetyl phosphate + ADP</text>
        <dbReference type="Rhea" id="RHEA:11352"/>
        <dbReference type="ChEBI" id="CHEBI:22191"/>
        <dbReference type="ChEBI" id="CHEBI:30089"/>
        <dbReference type="ChEBI" id="CHEBI:30616"/>
        <dbReference type="ChEBI" id="CHEBI:456216"/>
        <dbReference type="EC" id="2.7.2.1"/>
    </reaction>
</comment>
<keyword evidence="5" id="KW-0963">Cytoplasm</keyword>
<reference evidence="7 8" key="1">
    <citation type="submission" date="2020-08" db="EMBL/GenBank/DDBJ databases">
        <title>Genomic Encyclopedia of Type Strains, Phase IV (KMG-V): Genome sequencing to study the core and pangenomes of soil and plant-associated prokaryotes.</title>
        <authorList>
            <person name="Whitman W."/>
        </authorList>
    </citation>
    <scope>NUCLEOTIDE SEQUENCE [LARGE SCALE GENOMIC DNA]</scope>
    <source>
        <strain evidence="7 8">M8UP14</strain>
    </source>
</reference>
<dbReference type="GO" id="GO:0006085">
    <property type="term" value="P:acetyl-CoA biosynthetic process"/>
    <property type="evidence" value="ECO:0007669"/>
    <property type="project" value="UniProtKB-UniRule"/>
</dbReference>
<comment type="similarity">
    <text evidence="5 6">Belongs to the acetokinase family.</text>
</comment>
<feature type="binding site" evidence="5">
    <location>
        <position position="95"/>
    </location>
    <ligand>
        <name>substrate</name>
    </ligand>
</feature>
<comment type="subunit">
    <text evidence="5">Homodimer.</text>
</comment>
<dbReference type="PRINTS" id="PR00471">
    <property type="entry name" value="ACETATEKNASE"/>
</dbReference>
<dbReference type="PANTHER" id="PTHR21060:SF15">
    <property type="entry name" value="ACETATE KINASE-RELATED"/>
    <property type="match status" value="1"/>
</dbReference>
<feature type="site" description="Transition state stabilizer" evidence="5">
    <location>
        <position position="245"/>
    </location>
</feature>
<feature type="site" description="Transition state stabilizer" evidence="5">
    <location>
        <position position="184"/>
    </location>
</feature>
<dbReference type="GO" id="GO:0005524">
    <property type="term" value="F:ATP binding"/>
    <property type="evidence" value="ECO:0007669"/>
    <property type="project" value="UniProtKB-KW"/>
</dbReference>
<sequence length="398" mass="43062">MPTVLCFNPGSNSLKFDLVEIARDAARAGEGRRLLAGMIDNIGKESAIEITRGEEKIASKKVEAGDFGAGVAAVLDELSGVAKAELEGLALVAVRVVHGGGRFTEAVRFDDGVRKEIEALEELAPLHNANSLKIIDVVQKQQPEWAIAVAFDTAFHATLPEKAWRYGIDRKLADKHGIRKFGFHGISHRYMLEQYAHLAGRPKEEVTIVTMHLESGSSVAAIERGRSVETSMGFTPLEGLMMGTRSGSVDPAILPYLMKHEGLSSEDALNVLEKKSGMLGISGVSLDTRVLEKRSDEDSRLALEMFGYRVRQTVGAYLAVLGSAEAIVFGGGIGENSHGTRKMVCDGLDGWGVRLDDRLNETVENGDVCLSLPESKLALWAIHSDEAMQLAHECAQVL</sequence>